<keyword evidence="1" id="KW-0812">Transmembrane</keyword>
<keyword evidence="3" id="KW-1185">Reference proteome</keyword>
<accession>A0A7W8IHR4</accession>
<reference evidence="2" key="1">
    <citation type="submission" date="2020-08" db="EMBL/GenBank/DDBJ databases">
        <title>Genomic Encyclopedia of Type Strains, Phase IV (KMG-V): Genome sequencing to study the core and pangenomes of soil and plant-associated prokaryotes.</title>
        <authorList>
            <person name="Whitman W."/>
        </authorList>
    </citation>
    <scope>NUCLEOTIDE SEQUENCE [LARGE SCALE GENOMIC DNA]</scope>
    <source>
        <strain evidence="2">M8UP27</strain>
    </source>
</reference>
<keyword evidence="1" id="KW-1133">Transmembrane helix</keyword>
<sequence>MTFRMWTVRVVRFAGWVVVSLVLLIFLAVQIQLILSRWRAERLSADMHQIRLYQSTWADAQRLMNRWGAWGHYDGSCTAASCQYAIGMGTIRYQNPNAPRRAWVEWFSAHDRFNLYEWLGGRDAVFYASFTVHDGTIWRTGSGIGVTVPTRRIRRDNDWPRSLSISAVSYQRLHRTIENWPAYMGSEDELAQHPYYKVGRPGGCEINCQFEVVYYSTHTPPAEIERLTSYNFSCFTQLIACSHIEDLLPASKEWHLYDDPYSSSPTVPIPPPRPESSSYVQTPIPPCSNIPVWAHARDARFVLAVEALTKIENDPESDPFVAKVRVVTSLKEPAPWLSGAIVNAHPFHGNEYTSPPEESEDLVPGRRYIVFPVGNDEKHDILTKDSPIKLDRCGVLEDTPEIRRELEKGFAQNDTLNP</sequence>
<dbReference type="Proteomes" id="UP000568106">
    <property type="component" value="Unassembled WGS sequence"/>
</dbReference>
<gene>
    <name evidence="2" type="ORF">HDF09_001113</name>
</gene>
<feature type="transmembrane region" description="Helical" evidence="1">
    <location>
        <begin position="13"/>
        <end position="35"/>
    </location>
</feature>
<protein>
    <submittedName>
        <fullName evidence="2">Uncharacterized protein</fullName>
    </submittedName>
</protein>
<evidence type="ECO:0000313" key="3">
    <source>
        <dbReference type="Proteomes" id="UP000568106"/>
    </source>
</evidence>
<comment type="caution">
    <text evidence="2">The sequence shown here is derived from an EMBL/GenBank/DDBJ whole genome shotgun (WGS) entry which is preliminary data.</text>
</comment>
<evidence type="ECO:0000256" key="1">
    <source>
        <dbReference type="SAM" id="Phobius"/>
    </source>
</evidence>
<evidence type="ECO:0000313" key="2">
    <source>
        <dbReference type="EMBL" id="MBB5316463.1"/>
    </source>
</evidence>
<name>A0A7W8IHR4_9BACT</name>
<dbReference type="AlphaFoldDB" id="A0A7W8IHR4"/>
<keyword evidence="1" id="KW-0472">Membrane</keyword>
<dbReference type="EMBL" id="JACHDY010000001">
    <property type="protein sequence ID" value="MBB5316463.1"/>
    <property type="molecule type" value="Genomic_DNA"/>
</dbReference>
<organism evidence="2 3">
    <name type="scientific">Tunturiibacter empetritectus</name>
    <dbReference type="NCBI Taxonomy" id="3069691"/>
    <lineage>
        <taxon>Bacteria</taxon>
        <taxon>Pseudomonadati</taxon>
        <taxon>Acidobacteriota</taxon>
        <taxon>Terriglobia</taxon>
        <taxon>Terriglobales</taxon>
        <taxon>Acidobacteriaceae</taxon>
        <taxon>Tunturiibacter</taxon>
    </lineage>
</organism>
<proteinExistence type="predicted"/>